<comment type="caution">
    <text evidence="9">The sequence shown here is derived from an EMBL/GenBank/DDBJ whole genome shotgun (WGS) entry which is preliminary data.</text>
</comment>
<dbReference type="GO" id="GO:0016460">
    <property type="term" value="C:myosin II complex"/>
    <property type="evidence" value="ECO:0007669"/>
    <property type="project" value="TreeGrafter"/>
</dbReference>
<dbReference type="SUPFAM" id="SSF47473">
    <property type="entry name" value="EF-hand"/>
    <property type="match status" value="1"/>
</dbReference>
<feature type="domain" description="EF-hand" evidence="8">
    <location>
        <begin position="110"/>
        <end position="145"/>
    </location>
</feature>
<evidence type="ECO:0000259" key="8">
    <source>
        <dbReference type="PROSITE" id="PS50222"/>
    </source>
</evidence>
<feature type="domain" description="EF-hand" evidence="8">
    <location>
        <begin position="37"/>
        <end position="72"/>
    </location>
</feature>
<dbReference type="AlphaFoldDB" id="A0A1R2BVX6"/>
<feature type="domain" description="EF-hand" evidence="8">
    <location>
        <begin position="146"/>
        <end position="181"/>
    </location>
</feature>
<dbReference type="InterPro" id="IPR050230">
    <property type="entry name" value="CALM/Myosin/TropC-like"/>
</dbReference>
<comment type="subcellular location">
    <subcellularLocation>
        <location evidence="1">Cytoplasm</location>
        <location evidence="1">Cytoskeleton</location>
    </subcellularLocation>
</comment>
<accession>A0A1R2BVX6</accession>
<evidence type="ECO:0000256" key="1">
    <source>
        <dbReference type="ARBA" id="ARBA00004245"/>
    </source>
</evidence>
<evidence type="ECO:0000256" key="3">
    <source>
        <dbReference type="ARBA" id="ARBA00022490"/>
    </source>
</evidence>
<keyword evidence="6" id="KW-0206">Cytoskeleton</keyword>
<dbReference type="OrthoDB" id="410571at2759"/>
<dbReference type="Pfam" id="PF13499">
    <property type="entry name" value="EF-hand_7"/>
    <property type="match status" value="2"/>
</dbReference>
<proteinExistence type="inferred from homology"/>
<dbReference type="Proteomes" id="UP000187209">
    <property type="component" value="Unassembled WGS sequence"/>
</dbReference>
<sequence length="181" mass="20367">MSQLRGGPSKPLAAKEMPKMRRPFNALDYVKPGLTEDDIEEIKEAFDLFDSDGSGTVEPRELKSAMVSLGFEAKNATLFHVVSELDKDGSGAIDFEEFLGMMSSQMTDHDSREDIRAIFTLFDIDKTGYINIKNLKKIARDLGETCDDEELLDLIRKGDSDNDGQVSFEDFYNIMTKKFSN</sequence>
<dbReference type="InterPro" id="IPR018247">
    <property type="entry name" value="EF_Hand_1_Ca_BS"/>
</dbReference>
<organism evidence="9 10">
    <name type="scientific">Stentor coeruleus</name>
    <dbReference type="NCBI Taxonomy" id="5963"/>
    <lineage>
        <taxon>Eukaryota</taxon>
        <taxon>Sar</taxon>
        <taxon>Alveolata</taxon>
        <taxon>Ciliophora</taxon>
        <taxon>Postciliodesmatophora</taxon>
        <taxon>Heterotrichea</taxon>
        <taxon>Heterotrichida</taxon>
        <taxon>Stentoridae</taxon>
        <taxon>Stentor</taxon>
    </lineage>
</organism>
<evidence type="ECO:0000256" key="7">
    <source>
        <dbReference type="ARBA" id="ARBA00025692"/>
    </source>
</evidence>
<keyword evidence="3" id="KW-0963">Cytoplasm</keyword>
<dbReference type="SMART" id="SM00054">
    <property type="entry name" value="EFh"/>
    <property type="match status" value="4"/>
</dbReference>
<evidence type="ECO:0000256" key="4">
    <source>
        <dbReference type="ARBA" id="ARBA00022737"/>
    </source>
</evidence>
<protein>
    <recommendedName>
        <fullName evidence="8">EF-hand domain-containing protein</fullName>
    </recommendedName>
</protein>
<dbReference type="PROSITE" id="PS00018">
    <property type="entry name" value="EF_HAND_1"/>
    <property type="match status" value="3"/>
</dbReference>
<comment type="function">
    <text evidence="7">Plays a fundamental role in microtubule organizing center structure and function. Component of the infraciliary lattice (ICL) and the ciliary basal bodies.</text>
</comment>
<dbReference type="Gene3D" id="1.10.238.10">
    <property type="entry name" value="EF-hand"/>
    <property type="match status" value="2"/>
</dbReference>
<dbReference type="GO" id="GO:0005509">
    <property type="term" value="F:calcium ion binding"/>
    <property type="evidence" value="ECO:0007669"/>
    <property type="project" value="InterPro"/>
</dbReference>
<keyword evidence="4" id="KW-0677">Repeat</keyword>
<dbReference type="PROSITE" id="PS50222">
    <property type="entry name" value="EF_HAND_2"/>
    <property type="match status" value="4"/>
</dbReference>
<dbReference type="InterPro" id="IPR002048">
    <property type="entry name" value="EF_hand_dom"/>
</dbReference>
<dbReference type="EMBL" id="MPUH01000404">
    <property type="protein sequence ID" value="OMJ80886.1"/>
    <property type="molecule type" value="Genomic_DNA"/>
</dbReference>
<evidence type="ECO:0000313" key="9">
    <source>
        <dbReference type="EMBL" id="OMJ80886.1"/>
    </source>
</evidence>
<name>A0A1R2BVX6_9CILI</name>
<dbReference type="CDD" id="cd15898">
    <property type="entry name" value="EFh_PI-PLC"/>
    <property type="match status" value="1"/>
</dbReference>
<feature type="domain" description="EF-hand" evidence="8">
    <location>
        <begin position="73"/>
        <end position="108"/>
    </location>
</feature>
<evidence type="ECO:0000313" key="10">
    <source>
        <dbReference type="Proteomes" id="UP000187209"/>
    </source>
</evidence>
<dbReference type="PANTHER" id="PTHR23048:SF59">
    <property type="entry name" value="EF-HAND SUPERFAMILY PROTEIN"/>
    <property type="match status" value="1"/>
</dbReference>
<gene>
    <name evidence="9" type="ORF">SteCoe_18789</name>
</gene>
<evidence type="ECO:0000256" key="6">
    <source>
        <dbReference type="ARBA" id="ARBA00023212"/>
    </source>
</evidence>
<dbReference type="FunFam" id="1.10.238.10:FF:000178">
    <property type="entry name" value="Calmodulin-2 A"/>
    <property type="match status" value="1"/>
</dbReference>
<comment type="similarity">
    <text evidence="2">Belongs to the centrin family.</text>
</comment>
<evidence type="ECO:0000256" key="5">
    <source>
        <dbReference type="ARBA" id="ARBA00022837"/>
    </source>
</evidence>
<keyword evidence="5" id="KW-0106">Calcium</keyword>
<evidence type="ECO:0000256" key="2">
    <source>
        <dbReference type="ARBA" id="ARBA00005253"/>
    </source>
</evidence>
<dbReference type="PANTHER" id="PTHR23048">
    <property type="entry name" value="MYOSIN LIGHT CHAIN 1, 3"/>
    <property type="match status" value="1"/>
</dbReference>
<reference evidence="9 10" key="1">
    <citation type="submission" date="2016-11" db="EMBL/GenBank/DDBJ databases">
        <title>The macronuclear genome of Stentor coeruleus: a giant cell with tiny introns.</title>
        <authorList>
            <person name="Slabodnick M."/>
            <person name="Ruby J.G."/>
            <person name="Reiff S.B."/>
            <person name="Swart E.C."/>
            <person name="Gosai S."/>
            <person name="Prabakaran S."/>
            <person name="Witkowska E."/>
            <person name="Larue G.E."/>
            <person name="Fisher S."/>
            <person name="Freeman R.M."/>
            <person name="Gunawardena J."/>
            <person name="Chu W."/>
            <person name="Stover N.A."/>
            <person name="Gregory B.D."/>
            <person name="Nowacki M."/>
            <person name="Derisi J."/>
            <person name="Roy S.W."/>
            <person name="Marshall W.F."/>
            <person name="Sood P."/>
        </authorList>
    </citation>
    <scope>NUCLEOTIDE SEQUENCE [LARGE SCALE GENOMIC DNA]</scope>
    <source>
        <strain evidence="9">WM001</strain>
    </source>
</reference>
<keyword evidence="10" id="KW-1185">Reference proteome</keyword>
<dbReference type="InterPro" id="IPR011992">
    <property type="entry name" value="EF-hand-dom_pair"/>
</dbReference>